<dbReference type="VEuPathDB" id="FungiDB:CTRG_01984"/>
<keyword evidence="1" id="KW-0472">Membrane</keyword>
<dbReference type="RefSeq" id="XP_002547677.1">
    <property type="nucleotide sequence ID" value="XM_002547631.1"/>
</dbReference>
<reference evidence="2 3" key="1">
    <citation type="journal article" date="2009" name="Nature">
        <title>Evolution of pathogenicity and sexual reproduction in eight Candida genomes.</title>
        <authorList>
            <person name="Butler G."/>
            <person name="Rasmussen M.D."/>
            <person name="Lin M.F."/>
            <person name="Santos M.A."/>
            <person name="Sakthikumar S."/>
            <person name="Munro C.A."/>
            <person name="Rheinbay E."/>
            <person name="Grabherr M."/>
            <person name="Forche A."/>
            <person name="Reedy J.L."/>
            <person name="Agrafioti I."/>
            <person name="Arnaud M.B."/>
            <person name="Bates S."/>
            <person name="Brown A.J."/>
            <person name="Brunke S."/>
            <person name="Costanzo M.C."/>
            <person name="Fitzpatrick D.A."/>
            <person name="de Groot P.W."/>
            <person name="Harris D."/>
            <person name="Hoyer L.L."/>
            <person name="Hube B."/>
            <person name="Klis F.M."/>
            <person name="Kodira C."/>
            <person name="Lennard N."/>
            <person name="Logue M.E."/>
            <person name="Martin R."/>
            <person name="Neiman A.M."/>
            <person name="Nikolaou E."/>
            <person name="Quail M.A."/>
            <person name="Quinn J."/>
            <person name="Santos M.C."/>
            <person name="Schmitzberger F.F."/>
            <person name="Sherlock G."/>
            <person name="Shah P."/>
            <person name="Silverstein K.A."/>
            <person name="Skrzypek M.S."/>
            <person name="Soll D."/>
            <person name="Staggs R."/>
            <person name="Stansfield I."/>
            <person name="Stumpf M.P."/>
            <person name="Sudbery P.E."/>
            <person name="Srikantha T."/>
            <person name="Zeng Q."/>
            <person name="Berman J."/>
            <person name="Berriman M."/>
            <person name="Heitman J."/>
            <person name="Gow N.A."/>
            <person name="Lorenz M.C."/>
            <person name="Birren B.W."/>
            <person name="Kellis M."/>
            <person name="Cuomo C.A."/>
        </authorList>
    </citation>
    <scope>NUCLEOTIDE SEQUENCE [LARGE SCALE GENOMIC DNA]</scope>
    <source>
        <strain evidence="3">ATCC MYA-3404 / T1</strain>
    </source>
</reference>
<feature type="transmembrane region" description="Helical" evidence="1">
    <location>
        <begin position="90"/>
        <end position="107"/>
    </location>
</feature>
<protein>
    <submittedName>
        <fullName evidence="2">Uncharacterized protein</fullName>
    </submittedName>
</protein>
<accession>C5M506</accession>
<dbReference type="AlphaFoldDB" id="C5M506"/>
<name>C5M506_CANTT</name>
<gene>
    <name evidence="2" type="ORF">CTRG_01984</name>
</gene>
<dbReference type="KEGG" id="ctp:CTRG_01984"/>
<keyword evidence="3" id="KW-1185">Reference proteome</keyword>
<feature type="transmembrane region" description="Helical" evidence="1">
    <location>
        <begin position="46"/>
        <end position="70"/>
    </location>
</feature>
<evidence type="ECO:0000313" key="2">
    <source>
        <dbReference type="EMBL" id="EER35122.1"/>
    </source>
</evidence>
<proteinExistence type="predicted"/>
<evidence type="ECO:0000313" key="3">
    <source>
        <dbReference type="Proteomes" id="UP000002037"/>
    </source>
</evidence>
<sequence>MLIYSCYYLKSTYFRVAKYDCDTLVAVYGPCIGKGNKNKRKTSSNIFNSSVFCIGLFLLSRLQMVCFILPHTTDIKNFFFFSYFLSKKKTVVFISYRLASGCVSIRSKRKKKKKSKFVYQNGILSF</sequence>
<evidence type="ECO:0000256" key="1">
    <source>
        <dbReference type="SAM" id="Phobius"/>
    </source>
</evidence>
<dbReference type="Proteomes" id="UP000002037">
    <property type="component" value="Unassembled WGS sequence"/>
</dbReference>
<dbReference type="GeneID" id="8296339"/>
<organism evidence="2 3">
    <name type="scientific">Candida tropicalis (strain ATCC MYA-3404 / T1)</name>
    <name type="common">Yeast</name>
    <dbReference type="NCBI Taxonomy" id="294747"/>
    <lineage>
        <taxon>Eukaryota</taxon>
        <taxon>Fungi</taxon>
        <taxon>Dikarya</taxon>
        <taxon>Ascomycota</taxon>
        <taxon>Saccharomycotina</taxon>
        <taxon>Pichiomycetes</taxon>
        <taxon>Debaryomycetaceae</taxon>
        <taxon>Candida/Lodderomyces clade</taxon>
        <taxon>Candida</taxon>
    </lineage>
</organism>
<dbReference type="HOGENOM" id="CLU_1981371_0_0_1"/>
<keyword evidence="1" id="KW-0812">Transmembrane</keyword>
<keyword evidence="1" id="KW-1133">Transmembrane helix</keyword>
<dbReference type="EMBL" id="GG692396">
    <property type="protein sequence ID" value="EER35122.1"/>
    <property type="molecule type" value="Genomic_DNA"/>
</dbReference>